<sequence>MAVGHNYYDNDDDDDDDDDIWFFFIVALVLTTALIYKIMVIFYAWMLTIVFETIVFVYISFVVCCFVYMICTCVAECLREYVGALRVIRVKTVHLEDNGFDES</sequence>
<dbReference type="EnsemblMetazoa" id="GAUT041093-RA">
    <property type="protein sequence ID" value="GAUT041093-PA"/>
    <property type="gene ID" value="GAUT041093"/>
</dbReference>
<keyword evidence="1" id="KW-1133">Transmembrane helix</keyword>
<feature type="transmembrane region" description="Helical" evidence="1">
    <location>
        <begin position="20"/>
        <end position="42"/>
    </location>
</feature>
<feature type="transmembrane region" description="Helical" evidence="1">
    <location>
        <begin position="49"/>
        <end position="70"/>
    </location>
</feature>
<evidence type="ECO:0000313" key="3">
    <source>
        <dbReference type="Proteomes" id="UP000078200"/>
    </source>
</evidence>
<accession>A0A1A9VLT3</accession>
<keyword evidence="1" id="KW-0812">Transmembrane</keyword>
<reference evidence="2" key="1">
    <citation type="submission" date="2020-05" db="UniProtKB">
        <authorList>
            <consortium name="EnsemblMetazoa"/>
        </authorList>
    </citation>
    <scope>IDENTIFICATION</scope>
    <source>
        <strain evidence="2">TTRI</strain>
    </source>
</reference>
<dbReference type="VEuPathDB" id="VectorBase:GAUT041093"/>
<dbReference type="AlphaFoldDB" id="A0A1A9VLT3"/>
<protein>
    <submittedName>
        <fullName evidence="2">Uncharacterized protein</fullName>
    </submittedName>
</protein>
<name>A0A1A9VLT3_GLOAU</name>
<organism evidence="2 3">
    <name type="scientific">Glossina austeni</name>
    <name type="common">Savannah tsetse fly</name>
    <dbReference type="NCBI Taxonomy" id="7395"/>
    <lineage>
        <taxon>Eukaryota</taxon>
        <taxon>Metazoa</taxon>
        <taxon>Ecdysozoa</taxon>
        <taxon>Arthropoda</taxon>
        <taxon>Hexapoda</taxon>
        <taxon>Insecta</taxon>
        <taxon>Pterygota</taxon>
        <taxon>Neoptera</taxon>
        <taxon>Endopterygota</taxon>
        <taxon>Diptera</taxon>
        <taxon>Brachycera</taxon>
        <taxon>Muscomorpha</taxon>
        <taxon>Hippoboscoidea</taxon>
        <taxon>Glossinidae</taxon>
        <taxon>Glossina</taxon>
    </lineage>
</organism>
<proteinExistence type="predicted"/>
<dbReference type="Proteomes" id="UP000078200">
    <property type="component" value="Unassembled WGS sequence"/>
</dbReference>
<keyword evidence="1" id="KW-0472">Membrane</keyword>
<evidence type="ECO:0000256" key="1">
    <source>
        <dbReference type="SAM" id="Phobius"/>
    </source>
</evidence>
<keyword evidence="3" id="KW-1185">Reference proteome</keyword>
<evidence type="ECO:0000313" key="2">
    <source>
        <dbReference type="EnsemblMetazoa" id="GAUT041093-PA"/>
    </source>
</evidence>